<dbReference type="SUPFAM" id="SSF53850">
    <property type="entry name" value="Periplasmic binding protein-like II"/>
    <property type="match status" value="1"/>
</dbReference>
<dbReference type="PANTHER" id="PTHR43649:SF12">
    <property type="entry name" value="DIACETYLCHITOBIOSE BINDING PROTEIN DASA"/>
    <property type="match status" value="1"/>
</dbReference>
<evidence type="ECO:0000313" key="4">
    <source>
        <dbReference type="Proteomes" id="UP001597079"/>
    </source>
</evidence>
<gene>
    <name evidence="3" type="ORF">ACFSB2_07745</name>
</gene>
<name>A0ABW4JFW2_9BACL</name>
<proteinExistence type="predicted"/>
<evidence type="ECO:0000256" key="2">
    <source>
        <dbReference type="SAM" id="SignalP"/>
    </source>
</evidence>
<feature type="region of interest" description="Disordered" evidence="1">
    <location>
        <begin position="26"/>
        <end position="45"/>
    </location>
</feature>
<reference evidence="4" key="1">
    <citation type="journal article" date="2019" name="Int. J. Syst. Evol. Microbiol.">
        <title>The Global Catalogue of Microorganisms (GCM) 10K type strain sequencing project: providing services to taxonomists for standard genome sequencing and annotation.</title>
        <authorList>
            <consortium name="The Broad Institute Genomics Platform"/>
            <consortium name="The Broad Institute Genome Sequencing Center for Infectious Disease"/>
            <person name="Wu L."/>
            <person name="Ma J."/>
        </authorList>
    </citation>
    <scope>NUCLEOTIDE SEQUENCE [LARGE SCALE GENOMIC DNA]</scope>
    <source>
        <strain evidence="4">CGMCC 1.12286</strain>
    </source>
</reference>
<evidence type="ECO:0008006" key="5">
    <source>
        <dbReference type="Google" id="ProtNLM"/>
    </source>
</evidence>
<organism evidence="3 4">
    <name type="scientific">Alicyclobacillus fodiniaquatilis</name>
    <dbReference type="NCBI Taxonomy" id="1661150"/>
    <lineage>
        <taxon>Bacteria</taxon>
        <taxon>Bacillati</taxon>
        <taxon>Bacillota</taxon>
        <taxon>Bacilli</taxon>
        <taxon>Bacillales</taxon>
        <taxon>Alicyclobacillaceae</taxon>
        <taxon>Alicyclobacillus</taxon>
    </lineage>
</organism>
<feature type="signal peptide" evidence="2">
    <location>
        <begin position="1"/>
        <end position="21"/>
    </location>
</feature>
<evidence type="ECO:0000313" key="3">
    <source>
        <dbReference type="EMBL" id="MFD1674598.1"/>
    </source>
</evidence>
<dbReference type="PROSITE" id="PS51257">
    <property type="entry name" value="PROKAR_LIPOPROTEIN"/>
    <property type="match status" value="1"/>
</dbReference>
<accession>A0ABW4JFW2</accession>
<evidence type="ECO:0000256" key="1">
    <source>
        <dbReference type="SAM" id="MobiDB-lite"/>
    </source>
</evidence>
<sequence>MKKGYSLLISGLVSTSILSLAGCSTSSNGTSPTTSSKGSSDSAPTASNPLKLTWFSDVPEYNWTWNTKKNLVQKTITDQTGLTFTMNTPPEQADTKLNLMMATGKLPDIISTQQPSIVTQLAKSGKVWNLEDLFKQYDPSFLKQFPSGIVTELNNEFGGFYSMPSFATSADEFKQYPQTQSALLYQSGWAFIVNQQLMQKAGIKLSQLKTEDDVIAALKKVKSMNMKVNGAPVIPLQIDDKDDWWYVTLQNLAQMFGGMPVTKQGDYRSIDESPEMEHAIDFLFKLAQAGVIDQSEFTLDTSSVTSAVQSGRVFALLGNAANPNWASMYTADHNVMWVSPGSIDSDQGTTPVFPYTHSAGWTQTMVSKNAPNPEAIAKWLAYMWSPKTQILVQYGLQGTDWHWSKNGTIVQNPQVVKKLNNSKLNYAATLGIDQMWYFDNPVYMQSVAAPPKAPQSWENKMESAAALTKPVYRYDADALSMPATLIAPGSTLYNDQQQITTYWQAQVPKMIFASSEAQEKQIWQQTIQQMDKMGQTKIDSVDNTEFHKLEKVFGYTLKGVNP</sequence>
<protein>
    <recommendedName>
        <fullName evidence="5">Extracellular solute-binding protein</fullName>
    </recommendedName>
</protein>
<feature type="chain" id="PRO_5046991082" description="Extracellular solute-binding protein" evidence="2">
    <location>
        <begin position="22"/>
        <end position="562"/>
    </location>
</feature>
<comment type="caution">
    <text evidence="3">The sequence shown here is derived from an EMBL/GenBank/DDBJ whole genome shotgun (WGS) entry which is preliminary data.</text>
</comment>
<dbReference type="PANTHER" id="PTHR43649">
    <property type="entry name" value="ARABINOSE-BINDING PROTEIN-RELATED"/>
    <property type="match status" value="1"/>
</dbReference>
<dbReference type="InterPro" id="IPR050490">
    <property type="entry name" value="Bact_solute-bd_prot1"/>
</dbReference>
<keyword evidence="2" id="KW-0732">Signal</keyword>
<dbReference type="RefSeq" id="WP_377942461.1">
    <property type="nucleotide sequence ID" value="NZ_JBHUCX010000020.1"/>
</dbReference>
<dbReference type="EMBL" id="JBHUCX010000020">
    <property type="protein sequence ID" value="MFD1674598.1"/>
    <property type="molecule type" value="Genomic_DNA"/>
</dbReference>
<dbReference type="Proteomes" id="UP001597079">
    <property type="component" value="Unassembled WGS sequence"/>
</dbReference>
<dbReference type="Gene3D" id="3.40.190.10">
    <property type="entry name" value="Periplasmic binding protein-like II"/>
    <property type="match status" value="2"/>
</dbReference>
<keyword evidence="4" id="KW-1185">Reference proteome</keyword>